<dbReference type="SMART" id="SM00490">
    <property type="entry name" value="HELICc"/>
    <property type="match status" value="1"/>
</dbReference>
<keyword evidence="12" id="KW-0347">Helicase</keyword>
<evidence type="ECO:0000256" key="1">
    <source>
        <dbReference type="ARBA" id="ARBA00005446"/>
    </source>
</evidence>
<dbReference type="GO" id="GO:0005694">
    <property type="term" value="C:chromosome"/>
    <property type="evidence" value="ECO:0007669"/>
    <property type="project" value="TreeGrafter"/>
</dbReference>
<feature type="compositionally biased region" description="Basic and acidic residues" evidence="9">
    <location>
        <begin position="265"/>
        <end position="278"/>
    </location>
</feature>
<evidence type="ECO:0000259" key="10">
    <source>
        <dbReference type="PROSITE" id="PS51192"/>
    </source>
</evidence>
<dbReference type="Gene3D" id="3.40.50.300">
    <property type="entry name" value="P-loop containing nucleotide triphosphate hydrolases"/>
    <property type="match status" value="2"/>
</dbReference>
<feature type="non-terminal residue" evidence="12">
    <location>
        <position position="1"/>
    </location>
</feature>
<organism evidence="12 13">
    <name type="scientific">Paramicrosporidium saccamoebae</name>
    <dbReference type="NCBI Taxonomy" id="1246581"/>
    <lineage>
        <taxon>Eukaryota</taxon>
        <taxon>Fungi</taxon>
        <taxon>Fungi incertae sedis</taxon>
        <taxon>Cryptomycota</taxon>
        <taxon>Cryptomycota incertae sedis</taxon>
        <taxon>Paramicrosporidium</taxon>
    </lineage>
</organism>
<comment type="catalytic activity">
    <reaction evidence="7">
        <text>Couples ATP hydrolysis with the unwinding of duplex DNA by translocating in the 3'-5' direction.</text>
        <dbReference type="EC" id="5.6.2.4"/>
    </reaction>
</comment>
<evidence type="ECO:0000256" key="4">
    <source>
        <dbReference type="ARBA" id="ARBA00023125"/>
    </source>
</evidence>
<dbReference type="EMBL" id="MTSL01000101">
    <property type="protein sequence ID" value="PJF18817.1"/>
    <property type="molecule type" value="Genomic_DNA"/>
</dbReference>
<evidence type="ECO:0000259" key="11">
    <source>
        <dbReference type="PROSITE" id="PS51194"/>
    </source>
</evidence>
<keyword evidence="6" id="KW-0539">Nucleus</keyword>
<dbReference type="InterPro" id="IPR001650">
    <property type="entry name" value="Helicase_C-like"/>
</dbReference>
<keyword evidence="2" id="KW-0547">Nucleotide-binding</keyword>
<evidence type="ECO:0000313" key="12">
    <source>
        <dbReference type="EMBL" id="PJF18817.1"/>
    </source>
</evidence>
<dbReference type="EC" id="5.6.2.4" evidence="8"/>
<dbReference type="InterPro" id="IPR027417">
    <property type="entry name" value="P-loop_NTPase"/>
</dbReference>
<dbReference type="Pfam" id="PF00270">
    <property type="entry name" value="DEAD"/>
    <property type="match status" value="1"/>
</dbReference>
<comment type="similarity">
    <text evidence="1">Belongs to the helicase family. RecQ subfamily.</text>
</comment>
<dbReference type="OrthoDB" id="10261556at2759"/>
<dbReference type="PANTHER" id="PTHR13710">
    <property type="entry name" value="DNA HELICASE RECQ FAMILY MEMBER"/>
    <property type="match status" value="1"/>
</dbReference>
<evidence type="ECO:0000256" key="7">
    <source>
        <dbReference type="ARBA" id="ARBA00034617"/>
    </source>
</evidence>
<dbReference type="Pfam" id="PF09382">
    <property type="entry name" value="RQC"/>
    <property type="match status" value="1"/>
</dbReference>
<protein>
    <recommendedName>
        <fullName evidence="8">DNA 3'-5' helicase</fullName>
        <ecNumber evidence="8">5.6.2.4</ecNumber>
    </recommendedName>
</protein>
<dbReference type="PANTHER" id="PTHR13710:SF153">
    <property type="entry name" value="RECQ-LIKE DNA HELICASE BLM"/>
    <property type="match status" value="1"/>
</dbReference>
<dbReference type="Proteomes" id="UP000240830">
    <property type="component" value="Unassembled WGS sequence"/>
</dbReference>
<dbReference type="CDD" id="cd17920">
    <property type="entry name" value="DEXHc_RecQ"/>
    <property type="match status" value="1"/>
</dbReference>
<dbReference type="InterPro" id="IPR036388">
    <property type="entry name" value="WH-like_DNA-bd_sf"/>
</dbReference>
<dbReference type="InterPro" id="IPR032284">
    <property type="entry name" value="RecQ_Zn-bd"/>
</dbReference>
<dbReference type="Pfam" id="PF00271">
    <property type="entry name" value="Helicase_C"/>
    <property type="match status" value="1"/>
</dbReference>
<keyword evidence="5" id="KW-0413">Isomerase</keyword>
<feature type="domain" description="Helicase C-terminal" evidence="11">
    <location>
        <begin position="424"/>
        <end position="578"/>
    </location>
</feature>
<dbReference type="GO" id="GO:0003677">
    <property type="term" value="F:DNA binding"/>
    <property type="evidence" value="ECO:0007669"/>
    <property type="project" value="UniProtKB-KW"/>
</dbReference>
<evidence type="ECO:0000313" key="13">
    <source>
        <dbReference type="Proteomes" id="UP000240830"/>
    </source>
</evidence>
<dbReference type="InterPro" id="IPR018982">
    <property type="entry name" value="RQC_domain"/>
</dbReference>
<comment type="caution">
    <text evidence="12">The sequence shown here is derived from an EMBL/GenBank/DDBJ whole genome shotgun (WGS) entry which is preliminary data.</text>
</comment>
<feature type="region of interest" description="Disordered" evidence="9">
    <location>
        <begin position="259"/>
        <end position="278"/>
    </location>
</feature>
<dbReference type="GO" id="GO:0005634">
    <property type="term" value="C:nucleus"/>
    <property type="evidence" value="ECO:0007669"/>
    <property type="project" value="TreeGrafter"/>
</dbReference>
<dbReference type="InterPro" id="IPR014001">
    <property type="entry name" value="Helicase_ATP-bd"/>
</dbReference>
<dbReference type="GO" id="GO:0005524">
    <property type="term" value="F:ATP binding"/>
    <property type="evidence" value="ECO:0007669"/>
    <property type="project" value="UniProtKB-KW"/>
</dbReference>
<feature type="domain" description="Helicase ATP-binding" evidence="10">
    <location>
        <begin position="298"/>
        <end position="459"/>
    </location>
</feature>
<dbReference type="PROSITE" id="PS51194">
    <property type="entry name" value="HELICASE_CTER"/>
    <property type="match status" value="1"/>
</dbReference>
<dbReference type="STRING" id="1246581.A0A2H9TM48"/>
<dbReference type="GO" id="GO:0005737">
    <property type="term" value="C:cytoplasm"/>
    <property type="evidence" value="ECO:0007669"/>
    <property type="project" value="TreeGrafter"/>
</dbReference>
<keyword evidence="3" id="KW-0067">ATP-binding</keyword>
<evidence type="ECO:0000256" key="5">
    <source>
        <dbReference type="ARBA" id="ARBA00023235"/>
    </source>
</evidence>
<evidence type="ECO:0000256" key="3">
    <source>
        <dbReference type="ARBA" id="ARBA00022840"/>
    </source>
</evidence>
<evidence type="ECO:0000256" key="8">
    <source>
        <dbReference type="ARBA" id="ARBA00034808"/>
    </source>
</evidence>
<sequence>KKGLPLKMRADDVDGHIMAPIKDAATTQVTQVHKPLWTPPVLDDIPDSFFSECDFDTMSARRVSIDLCETNSTVSGHSANSANLANSEILANPAVSTKPEILTNPTRSRITAHSATTTHPETTIHSRILTNHPIVHHPTIQTNPSTIYRPEMLKPHESPNMEKMRPAPISAPIMQSNSLRQECVVPQASRADLMAEKGRISMEICDLMELIEDGKRTPQLEAKLQQLKARRKEIDGLLTVVNTAPVVIDVPVNDTRQHNAPSVMRDAEPERPSEWAKNDFPWSRDIKKAMKHNQLEAINSTLAKRDVFVLMPTGGGKSLCYQLPAVISDGITIVVSPLISLIQDQIQNLLERGVVALNVSSNQTEAERRFAFSEVARDDSICQLFYVTPEMLVKSSQFQDILERLLSRRKLSRYRLDETHAVVDIIQNLKITECLKFTQSFNRPNLRYSVLKKSRSVELDIVSFTKYSLKARYYHAGMSPKDRHEVQSLWAKNTIQIIVATIAFGMGIDKPDVRFVIHYSLPKSLEGYYQETGRAGRDGLDSTCVMFYAYSDKAKVEFLIDKGEGSHQQRQRQKESLRDVIQYCENRIDCRRTLILHYFGEVFERKDCHKTCDNCESQKEVVTRDFTDAAQDLLALYIFRGSSSKKYSKYERIRQFGSGKNLSRGDAERLAQTLATQRVLDEYCETNGLGFVGQEAPSLESGRRRISMINHVHEETPKGRRISKEKSTRQPPKRRIEANADFRAALQKAQYIDDEEDNYLDEDFVDFRNNTDAENDNDNDDVEMIVDQECESRQLACFDELLKLREEDRISSKFLSNAMIGELSRNPPWDLHALKAVIGGGKVIEKHTANIMKILKKY</sequence>
<dbReference type="Pfam" id="PF16124">
    <property type="entry name" value="RecQ_Zn_bind"/>
    <property type="match status" value="1"/>
</dbReference>
<dbReference type="InterPro" id="IPR036390">
    <property type="entry name" value="WH_DNA-bd_sf"/>
</dbReference>
<dbReference type="SMART" id="SM00487">
    <property type="entry name" value="DEXDc"/>
    <property type="match status" value="1"/>
</dbReference>
<gene>
    <name evidence="12" type="ORF">PSACC_01384</name>
</gene>
<evidence type="ECO:0000256" key="9">
    <source>
        <dbReference type="SAM" id="MobiDB-lite"/>
    </source>
</evidence>
<name>A0A2H9TM48_9FUNG</name>
<dbReference type="PROSITE" id="PS51192">
    <property type="entry name" value="HELICASE_ATP_BIND_1"/>
    <property type="match status" value="1"/>
</dbReference>
<evidence type="ECO:0000256" key="6">
    <source>
        <dbReference type="ARBA" id="ARBA00023242"/>
    </source>
</evidence>
<keyword evidence="13" id="KW-1185">Reference proteome</keyword>
<dbReference type="GO" id="GO:0043138">
    <property type="term" value="F:3'-5' DNA helicase activity"/>
    <property type="evidence" value="ECO:0007669"/>
    <property type="project" value="UniProtKB-EC"/>
</dbReference>
<dbReference type="AlphaFoldDB" id="A0A2H9TM48"/>
<evidence type="ECO:0000256" key="2">
    <source>
        <dbReference type="ARBA" id="ARBA00022741"/>
    </source>
</evidence>
<dbReference type="SUPFAM" id="SSF46785">
    <property type="entry name" value="Winged helix' DNA-binding domain"/>
    <property type="match status" value="1"/>
</dbReference>
<dbReference type="Gene3D" id="1.10.10.10">
    <property type="entry name" value="Winged helix-like DNA-binding domain superfamily/Winged helix DNA-binding domain"/>
    <property type="match status" value="1"/>
</dbReference>
<dbReference type="InterPro" id="IPR011545">
    <property type="entry name" value="DEAD/DEAH_box_helicase_dom"/>
</dbReference>
<dbReference type="GO" id="GO:0000724">
    <property type="term" value="P:double-strand break repair via homologous recombination"/>
    <property type="evidence" value="ECO:0007669"/>
    <property type="project" value="TreeGrafter"/>
</dbReference>
<dbReference type="SUPFAM" id="SSF52540">
    <property type="entry name" value="P-loop containing nucleoside triphosphate hydrolases"/>
    <property type="match status" value="2"/>
</dbReference>
<proteinExistence type="inferred from homology"/>
<keyword evidence="4" id="KW-0238">DNA-binding</keyword>
<dbReference type="GO" id="GO:0009378">
    <property type="term" value="F:four-way junction helicase activity"/>
    <property type="evidence" value="ECO:0007669"/>
    <property type="project" value="TreeGrafter"/>
</dbReference>
<accession>A0A2H9TM48</accession>
<dbReference type="GO" id="GO:0006260">
    <property type="term" value="P:DNA replication"/>
    <property type="evidence" value="ECO:0007669"/>
    <property type="project" value="InterPro"/>
</dbReference>
<reference evidence="12 13" key="1">
    <citation type="submission" date="2016-10" db="EMBL/GenBank/DDBJ databases">
        <title>The genome of Paramicrosporidium saccamoebae is the missing link in understanding Cryptomycota and Microsporidia evolution.</title>
        <authorList>
            <person name="Quandt C.A."/>
            <person name="Beaudet D."/>
            <person name="Corsaro D."/>
            <person name="Michel R."/>
            <person name="Corradi N."/>
            <person name="James T."/>
        </authorList>
    </citation>
    <scope>NUCLEOTIDE SEQUENCE [LARGE SCALE GENOMIC DNA]</scope>
    <source>
        <strain evidence="12 13">KSL3</strain>
    </source>
</reference>
<keyword evidence="12" id="KW-0378">Hydrolase</keyword>